<dbReference type="InterPro" id="IPR001789">
    <property type="entry name" value="Sig_transdc_resp-reg_receiver"/>
</dbReference>
<dbReference type="Proteomes" id="UP001268256">
    <property type="component" value="Unassembled WGS sequence"/>
</dbReference>
<evidence type="ECO:0000256" key="16">
    <source>
        <dbReference type="SAM" id="Phobius"/>
    </source>
</evidence>
<evidence type="ECO:0000256" key="9">
    <source>
        <dbReference type="ARBA" id="ARBA00022840"/>
    </source>
</evidence>
<dbReference type="CDD" id="cd00082">
    <property type="entry name" value="HisKA"/>
    <property type="match status" value="1"/>
</dbReference>
<evidence type="ECO:0000256" key="12">
    <source>
        <dbReference type="ARBA" id="ARBA00023306"/>
    </source>
</evidence>
<dbReference type="GO" id="GO:0005524">
    <property type="term" value="F:ATP binding"/>
    <property type="evidence" value="ECO:0007669"/>
    <property type="project" value="UniProtKB-KW"/>
</dbReference>
<dbReference type="Gene3D" id="1.10.287.130">
    <property type="match status" value="1"/>
</dbReference>
<dbReference type="SUPFAM" id="SSF52172">
    <property type="entry name" value="CheY-like"/>
    <property type="match status" value="2"/>
</dbReference>
<dbReference type="EC" id="2.7.13.3" evidence="4"/>
<proteinExistence type="inferred from homology"/>
<gene>
    <name evidence="20" type="ORF">RIF25_15195</name>
</gene>
<dbReference type="CDD" id="cd16922">
    <property type="entry name" value="HATPase_EvgS-ArcB-TorS-like"/>
    <property type="match status" value="1"/>
</dbReference>
<dbReference type="Gene3D" id="3.40.50.2300">
    <property type="match status" value="2"/>
</dbReference>
<keyword evidence="6" id="KW-0808">Transferase</keyword>
<evidence type="ECO:0000259" key="17">
    <source>
        <dbReference type="PROSITE" id="PS50109"/>
    </source>
</evidence>
<feature type="domain" description="Histidine kinase" evidence="17">
    <location>
        <begin position="467"/>
        <end position="689"/>
    </location>
</feature>
<evidence type="ECO:0000256" key="14">
    <source>
        <dbReference type="PROSITE-ProRule" id="PRU00169"/>
    </source>
</evidence>
<evidence type="ECO:0000256" key="2">
    <source>
        <dbReference type="ARBA" id="ARBA00004370"/>
    </source>
</evidence>
<dbReference type="Gene3D" id="3.30.450.20">
    <property type="entry name" value="PAS domain"/>
    <property type="match status" value="1"/>
</dbReference>
<dbReference type="FunFam" id="1.10.287.130:FF:000038">
    <property type="entry name" value="Sensory transduction histidine kinase"/>
    <property type="match status" value="1"/>
</dbReference>
<dbReference type="InterPro" id="IPR036890">
    <property type="entry name" value="HATPase_C_sf"/>
</dbReference>
<organism evidence="20 21">
    <name type="scientific">Pseudocalidococcus azoricus BACA0444</name>
    <dbReference type="NCBI Taxonomy" id="2918990"/>
    <lineage>
        <taxon>Bacteria</taxon>
        <taxon>Bacillati</taxon>
        <taxon>Cyanobacteriota</taxon>
        <taxon>Cyanophyceae</taxon>
        <taxon>Acaryochloridales</taxon>
        <taxon>Thermosynechococcaceae</taxon>
        <taxon>Pseudocalidococcus</taxon>
        <taxon>Pseudocalidococcus azoricus</taxon>
    </lineage>
</organism>
<dbReference type="InterPro" id="IPR003594">
    <property type="entry name" value="HATPase_dom"/>
</dbReference>
<dbReference type="Gene3D" id="3.30.565.10">
    <property type="entry name" value="Histidine kinase-like ATPase, C-terminal domain"/>
    <property type="match status" value="1"/>
</dbReference>
<dbReference type="SUPFAM" id="SSF47384">
    <property type="entry name" value="Homodimeric domain of signal transducing histidine kinase"/>
    <property type="match status" value="1"/>
</dbReference>
<evidence type="ECO:0000256" key="5">
    <source>
        <dbReference type="ARBA" id="ARBA00022553"/>
    </source>
</evidence>
<dbReference type="InterPro" id="IPR005467">
    <property type="entry name" value="His_kinase_dom"/>
</dbReference>
<dbReference type="GO" id="GO:0000155">
    <property type="term" value="F:phosphorelay sensor kinase activity"/>
    <property type="evidence" value="ECO:0007669"/>
    <property type="project" value="InterPro"/>
</dbReference>
<evidence type="ECO:0000256" key="13">
    <source>
        <dbReference type="ARBA" id="ARBA00074306"/>
    </source>
</evidence>
<dbReference type="Pfam" id="PF00672">
    <property type="entry name" value="HAMP"/>
    <property type="match status" value="1"/>
</dbReference>
<comment type="caution">
    <text evidence="20">The sequence shown here is derived from an EMBL/GenBank/DDBJ whole genome shotgun (WGS) entry which is preliminary data.</text>
</comment>
<dbReference type="SMART" id="SM00388">
    <property type="entry name" value="HisKA"/>
    <property type="match status" value="1"/>
</dbReference>
<keyword evidence="8" id="KW-0418">Kinase</keyword>
<dbReference type="PROSITE" id="PS50109">
    <property type="entry name" value="HIS_KIN"/>
    <property type="match status" value="1"/>
</dbReference>
<feature type="transmembrane region" description="Helical" evidence="16">
    <location>
        <begin position="347"/>
        <end position="372"/>
    </location>
</feature>
<evidence type="ECO:0000256" key="10">
    <source>
        <dbReference type="ARBA" id="ARBA00023012"/>
    </source>
</evidence>
<accession>A0AAE4FW48</accession>
<dbReference type="AlphaFoldDB" id="A0AAE4FW48"/>
<dbReference type="PROSITE" id="PS50885">
    <property type="entry name" value="HAMP"/>
    <property type="match status" value="1"/>
</dbReference>
<dbReference type="Gene3D" id="6.10.340.10">
    <property type="match status" value="1"/>
</dbReference>
<evidence type="ECO:0000313" key="20">
    <source>
        <dbReference type="EMBL" id="MDS3862146.1"/>
    </source>
</evidence>
<feature type="domain" description="HAMP" evidence="19">
    <location>
        <begin position="375"/>
        <end position="427"/>
    </location>
</feature>
<dbReference type="SMART" id="SM00304">
    <property type="entry name" value="HAMP"/>
    <property type="match status" value="1"/>
</dbReference>
<evidence type="ECO:0000256" key="3">
    <source>
        <dbReference type="ARBA" id="ARBA00006402"/>
    </source>
</evidence>
<comment type="catalytic activity">
    <reaction evidence="1">
        <text>ATP + protein L-histidine = ADP + protein N-phospho-L-histidine.</text>
        <dbReference type="EC" id="2.7.13.3"/>
    </reaction>
</comment>
<dbReference type="PRINTS" id="PR00344">
    <property type="entry name" value="BCTRLSENSOR"/>
</dbReference>
<name>A0AAE4FW48_9CYAN</name>
<keyword evidence="16" id="KW-0812">Transmembrane</keyword>
<dbReference type="Pfam" id="PF00512">
    <property type="entry name" value="HisKA"/>
    <property type="match status" value="1"/>
</dbReference>
<evidence type="ECO:0000313" key="21">
    <source>
        <dbReference type="Proteomes" id="UP001268256"/>
    </source>
</evidence>
<keyword evidence="21" id="KW-1185">Reference proteome</keyword>
<dbReference type="Pfam" id="PF02518">
    <property type="entry name" value="HATPase_c"/>
    <property type="match status" value="1"/>
</dbReference>
<evidence type="ECO:0000256" key="6">
    <source>
        <dbReference type="ARBA" id="ARBA00022679"/>
    </source>
</evidence>
<feature type="coiled-coil region" evidence="15">
    <location>
        <begin position="419"/>
        <end position="467"/>
    </location>
</feature>
<comment type="subcellular location">
    <subcellularLocation>
        <location evidence="2">Membrane</location>
    </subcellularLocation>
</comment>
<keyword evidence="16" id="KW-1133">Transmembrane helix</keyword>
<dbReference type="Pfam" id="PF00072">
    <property type="entry name" value="Response_reg"/>
    <property type="match status" value="2"/>
</dbReference>
<dbReference type="GO" id="GO:0005886">
    <property type="term" value="C:plasma membrane"/>
    <property type="evidence" value="ECO:0007669"/>
    <property type="project" value="TreeGrafter"/>
</dbReference>
<feature type="modified residue" description="4-aspartylphosphate" evidence="14">
    <location>
        <position position="884"/>
    </location>
</feature>
<feature type="domain" description="Response regulatory" evidence="18">
    <location>
        <begin position="715"/>
        <end position="828"/>
    </location>
</feature>
<keyword evidence="7" id="KW-0547">Nucleotide-binding</keyword>
<keyword evidence="11 16" id="KW-0472">Membrane</keyword>
<keyword evidence="10" id="KW-0902">Two-component regulatory system</keyword>
<feature type="domain" description="Response regulatory" evidence="18">
    <location>
        <begin position="835"/>
        <end position="951"/>
    </location>
</feature>
<dbReference type="EMBL" id="JAVMIP010000022">
    <property type="protein sequence ID" value="MDS3862146.1"/>
    <property type="molecule type" value="Genomic_DNA"/>
</dbReference>
<evidence type="ECO:0000256" key="1">
    <source>
        <dbReference type="ARBA" id="ARBA00000085"/>
    </source>
</evidence>
<dbReference type="PANTHER" id="PTHR43047:SF72">
    <property type="entry name" value="OSMOSENSING HISTIDINE PROTEIN KINASE SLN1"/>
    <property type="match status" value="1"/>
</dbReference>
<evidence type="ECO:0000256" key="11">
    <source>
        <dbReference type="ARBA" id="ARBA00023136"/>
    </source>
</evidence>
<protein>
    <recommendedName>
        <fullName evidence="13">Circadian input-output histidine kinase CikA</fullName>
        <ecNumber evidence="4">2.7.13.3</ecNumber>
    </recommendedName>
</protein>
<dbReference type="SMART" id="SM00448">
    <property type="entry name" value="REC"/>
    <property type="match status" value="2"/>
</dbReference>
<dbReference type="SUPFAM" id="SSF158472">
    <property type="entry name" value="HAMP domain-like"/>
    <property type="match status" value="1"/>
</dbReference>
<dbReference type="SUPFAM" id="SSF55874">
    <property type="entry name" value="ATPase domain of HSP90 chaperone/DNA topoisomerase II/histidine kinase"/>
    <property type="match status" value="1"/>
</dbReference>
<dbReference type="InterPro" id="IPR003660">
    <property type="entry name" value="HAMP_dom"/>
</dbReference>
<dbReference type="InterPro" id="IPR004358">
    <property type="entry name" value="Sig_transdc_His_kin-like_C"/>
</dbReference>
<sequence length="961" mass="109315">MMKKDHDVSKNKSHYSGSIVRNILLKTSAGIAVAIFFSTLVGYVVTYYNVKREILDQELYNLEQKAELYGQNFRDAKFKQTLLKAAILRELNTPHFGDIAEEFNRLFVKMPDGSLRNRPEILRQSWIPQVFIKPGTTLSTSEKRQLLAYYKILSHYGPAWQTIFANLYVEIPKVGIIIYLPHYQIDIEEFFNDYERVNQRRGLTVWLDGHYDQDSKAWVVTYAAPVMTNSNSKVVVGFDLFSERFRNSKLYSSRSQTQSILFDKNGTLIRHPDYASVIKRNEYFNILESNDQSLIDLYKLVINQNTDKQIIDDSNHDQYLIFARIDASDQYLVTTIPKALYFYQSDIFQYTSIFLIIGIVLLLSIVVILMSIMRRQVSVPLLQLTEATEAIASGNLEVNLDFKRRDELGRLAFVFNQMAQELRYAFNCLKKSNEELELRVEERTHELKEAMEQAEAANRAKSSFMANMSHELRTPLNAIIGYSEMLQDDAEDVGADDLIDDLKKIEGAGKHLLGLINDVLDLSKIEAGRMELFLEDFDLAPMIQEVIATIQPLVEKNHNNLQVEMSDNLGSMHSDVTKIRQCLFNLISNASKFTDNGTVCLTVDRMNEGDMDWIVMSVKDSGIGMTPEQQAKLFQAFTQADASTTRKFGGTGLGLSITKKFCQMLGGTINVDSQYGVGSTFTIHLPAILNTLVNINSSQTSNSGTFESTIWTGKTILVIDDDLAIHDLIRHYFEPKGFKVMVADDPEVGLQLAKDHHPHVIILDVIMPKIDGWGVLTRLKADPDLSLIPVIMATIVDDKSMGITLGATDFLVKPIQREQLDKLLKKYQERFTSNLILVVDDDENNRELIQRQLEKDGWEVLVAENGITALNILRQYTPALILLDLMMPGLDGFGVIEQLRQNEQWQDIPVVVITAKTLIDKDRARLYGSVESVLQKGNYSRQSLLQEVRLLIERNHSTFLL</sequence>
<dbReference type="InterPro" id="IPR003661">
    <property type="entry name" value="HisK_dim/P_dom"/>
</dbReference>
<dbReference type="SMART" id="SM00387">
    <property type="entry name" value="HATPase_c"/>
    <property type="match status" value="1"/>
</dbReference>
<feature type="transmembrane region" description="Helical" evidence="16">
    <location>
        <begin position="23"/>
        <end position="45"/>
    </location>
</feature>
<evidence type="ECO:0000256" key="7">
    <source>
        <dbReference type="ARBA" id="ARBA00022741"/>
    </source>
</evidence>
<dbReference type="FunFam" id="3.30.565.10:FF:000010">
    <property type="entry name" value="Sensor histidine kinase RcsC"/>
    <property type="match status" value="1"/>
</dbReference>
<comment type="similarity">
    <text evidence="3">In the N-terminal section; belongs to the phytochrome family.</text>
</comment>
<feature type="modified residue" description="4-aspartylphosphate" evidence="14">
    <location>
        <position position="764"/>
    </location>
</feature>
<evidence type="ECO:0000256" key="4">
    <source>
        <dbReference type="ARBA" id="ARBA00012438"/>
    </source>
</evidence>
<evidence type="ECO:0000259" key="19">
    <source>
        <dbReference type="PROSITE" id="PS50885"/>
    </source>
</evidence>
<keyword evidence="12" id="KW-0131">Cell cycle</keyword>
<evidence type="ECO:0000256" key="15">
    <source>
        <dbReference type="SAM" id="Coils"/>
    </source>
</evidence>
<dbReference type="CDD" id="cd06225">
    <property type="entry name" value="HAMP"/>
    <property type="match status" value="1"/>
</dbReference>
<dbReference type="InterPro" id="IPR011006">
    <property type="entry name" value="CheY-like_superfamily"/>
</dbReference>
<keyword evidence="15" id="KW-0175">Coiled coil</keyword>
<dbReference type="PROSITE" id="PS50110">
    <property type="entry name" value="RESPONSE_REGULATORY"/>
    <property type="match status" value="2"/>
</dbReference>
<keyword evidence="5 14" id="KW-0597">Phosphoprotein</keyword>
<dbReference type="InterPro" id="IPR036097">
    <property type="entry name" value="HisK_dim/P_sf"/>
</dbReference>
<reference evidence="21" key="1">
    <citation type="submission" date="2023-07" db="EMBL/GenBank/DDBJ databases">
        <authorList>
            <person name="Luz R."/>
            <person name="Cordeiro R."/>
            <person name="Fonseca A."/>
            <person name="Goncalves V."/>
        </authorList>
    </citation>
    <scope>NUCLEOTIDE SEQUENCE [LARGE SCALE GENOMIC DNA]</scope>
    <source>
        <strain evidence="21">BACA0444</strain>
    </source>
</reference>
<keyword evidence="9" id="KW-0067">ATP-binding</keyword>
<evidence type="ECO:0000256" key="8">
    <source>
        <dbReference type="ARBA" id="ARBA00022777"/>
    </source>
</evidence>
<dbReference type="PANTHER" id="PTHR43047">
    <property type="entry name" value="TWO-COMPONENT HISTIDINE PROTEIN KINASE"/>
    <property type="match status" value="1"/>
</dbReference>
<dbReference type="GO" id="GO:0009927">
    <property type="term" value="F:histidine phosphotransfer kinase activity"/>
    <property type="evidence" value="ECO:0007669"/>
    <property type="project" value="TreeGrafter"/>
</dbReference>
<evidence type="ECO:0000259" key="18">
    <source>
        <dbReference type="PROSITE" id="PS50110"/>
    </source>
</evidence>